<evidence type="ECO:0000313" key="4">
    <source>
        <dbReference type="EMBL" id="KRN77553.1"/>
    </source>
</evidence>
<comment type="function">
    <text evidence="3">Catalyzes the formation of N(4)-acetylcytidine (ac(4)C) at the wobble position of elongator tRNA(Met), using acetate and ATP as substrates. First activates an acetate ion to form acetyladenylate (Ac-AMP) and then transfers the acetyl group to tRNA to form ac(4)C34.</text>
</comment>
<dbReference type="GO" id="GO:0016879">
    <property type="term" value="F:ligase activity, forming carbon-nitrogen bonds"/>
    <property type="evidence" value="ECO:0007669"/>
    <property type="project" value="UniProtKB-UniRule"/>
</dbReference>
<proteinExistence type="inferred from homology"/>
<accession>A0A0R2JK20</accession>
<dbReference type="GO" id="GO:0006400">
    <property type="term" value="P:tRNA modification"/>
    <property type="evidence" value="ECO:0007669"/>
    <property type="project" value="UniProtKB-UniRule"/>
</dbReference>
<feature type="binding site" evidence="3">
    <location>
        <begin position="7"/>
        <end position="20"/>
    </location>
    <ligand>
        <name>ATP</name>
        <dbReference type="ChEBI" id="CHEBI:30616"/>
    </ligand>
</feature>
<comment type="caution">
    <text evidence="3">Lacks conserved residue(s) required for the propagation of feature annotation.</text>
</comment>
<dbReference type="PANTHER" id="PTHR37825:SF1">
    <property type="entry name" value="TRNA(MET) CYTIDINE ACETATE LIGASE"/>
    <property type="match status" value="1"/>
</dbReference>
<dbReference type="STRING" id="1620.IV67_GL001612"/>
<organism evidence="4 5">
    <name type="scientific">Weissella minor</name>
    <dbReference type="NCBI Taxonomy" id="1620"/>
    <lineage>
        <taxon>Bacteria</taxon>
        <taxon>Bacillati</taxon>
        <taxon>Bacillota</taxon>
        <taxon>Bacilli</taxon>
        <taxon>Lactobacillales</taxon>
        <taxon>Lactobacillaceae</taxon>
        <taxon>Weissella</taxon>
    </lineage>
</organism>
<dbReference type="GO" id="GO:0005737">
    <property type="term" value="C:cytoplasm"/>
    <property type="evidence" value="ECO:0007669"/>
    <property type="project" value="UniProtKB-SubCell"/>
</dbReference>
<dbReference type="Proteomes" id="UP000051673">
    <property type="component" value="Unassembled WGS sequence"/>
</dbReference>
<dbReference type="SUPFAM" id="SSF52374">
    <property type="entry name" value="Nucleotidylyl transferase"/>
    <property type="match status" value="1"/>
</dbReference>
<comment type="subcellular location">
    <subcellularLocation>
        <location evidence="3">Cytoplasm</location>
    </subcellularLocation>
</comment>
<evidence type="ECO:0000256" key="2">
    <source>
        <dbReference type="ARBA" id="ARBA00022694"/>
    </source>
</evidence>
<dbReference type="PATRIC" id="fig|1620.3.peg.1647"/>
<evidence type="ECO:0000256" key="1">
    <source>
        <dbReference type="ARBA" id="ARBA00022598"/>
    </source>
</evidence>
<keyword evidence="1 3" id="KW-0436">Ligase</keyword>
<reference evidence="4 5" key="1">
    <citation type="journal article" date="2015" name="Genome Announc.">
        <title>Expanding the biotechnology potential of lactobacilli through comparative genomics of 213 strains and associated genera.</title>
        <authorList>
            <person name="Sun Z."/>
            <person name="Harris H.M."/>
            <person name="McCann A."/>
            <person name="Guo C."/>
            <person name="Argimon S."/>
            <person name="Zhang W."/>
            <person name="Yang X."/>
            <person name="Jeffery I.B."/>
            <person name="Cooney J.C."/>
            <person name="Kagawa T.F."/>
            <person name="Liu W."/>
            <person name="Song Y."/>
            <person name="Salvetti E."/>
            <person name="Wrobel A."/>
            <person name="Rasinkangas P."/>
            <person name="Parkhill J."/>
            <person name="Rea M.C."/>
            <person name="O'Sullivan O."/>
            <person name="Ritari J."/>
            <person name="Douillard F.P."/>
            <person name="Paul Ross R."/>
            <person name="Yang R."/>
            <person name="Briner A.E."/>
            <person name="Felis G.E."/>
            <person name="de Vos W.M."/>
            <person name="Barrangou R."/>
            <person name="Klaenhammer T.R."/>
            <person name="Caufield P.W."/>
            <person name="Cui Y."/>
            <person name="Zhang H."/>
            <person name="O'Toole P.W."/>
        </authorList>
    </citation>
    <scope>NUCLEOTIDE SEQUENCE [LARGE SCALE GENOMIC DNA]</scope>
    <source>
        <strain evidence="4 5">DSM 20014</strain>
    </source>
</reference>
<feature type="binding site" evidence="3">
    <location>
        <position position="101"/>
    </location>
    <ligand>
        <name>ATP</name>
        <dbReference type="ChEBI" id="CHEBI:30616"/>
    </ligand>
</feature>
<keyword evidence="2 3" id="KW-0819">tRNA processing</keyword>
<dbReference type="GO" id="GO:0000049">
    <property type="term" value="F:tRNA binding"/>
    <property type="evidence" value="ECO:0007669"/>
    <property type="project" value="UniProtKB-KW"/>
</dbReference>
<dbReference type="InterPro" id="IPR014729">
    <property type="entry name" value="Rossmann-like_a/b/a_fold"/>
</dbReference>
<name>A0A0R2JK20_9LACO</name>
<dbReference type="EMBL" id="JQCD01000018">
    <property type="protein sequence ID" value="KRN77553.1"/>
    <property type="molecule type" value="Genomic_DNA"/>
</dbReference>
<dbReference type="Gene3D" id="3.40.50.620">
    <property type="entry name" value="HUPs"/>
    <property type="match status" value="1"/>
</dbReference>
<keyword evidence="5" id="KW-1185">Reference proteome</keyword>
<dbReference type="OrthoDB" id="9769796at2"/>
<dbReference type="GO" id="GO:0005524">
    <property type="term" value="F:ATP binding"/>
    <property type="evidence" value="ECO:0007669"/>
    <property type="project" value="UniProtKB-KW"/>
</dbReference>
<dbReference type="RefSeq" id="WP_057786711.1">
    <property type="nucleotide sequence ID" value="NZ_JQCD01000018.1"/>
</dbReference>
<keyword evidence="3" id="KW-0547">Nucleotide-binding</keyword>
<dbReference type="EC" id="6.3.4.-" evidence="3"/>
<comment type="catalytic activity">
    <reaction evidence="3">
        <text>cytidine(34) in elongator tRNA(Met) + acetate + ATP = N(4)-acetylcytidine(34) in elongator tRNA(Met) + AMP + diphosphate</text>
        <dbReference type="Rhea" id="RHEA:58144"/>
        <dbReference type="Rhea" id="RHEA-COMP:10693"/>
        <dbReference type="Rhea" id="RHEA-COMP:10694"/>
        <dbReference type="ChEBI" id="CHEBI:30089"/>
        <dbReference type="ChEBI" id="CHEBI:30616"/>
        <dbReference type="ChEBI" id="CHEBI:33019"/>
        <dbReference type="ChEBI" id="CHEBI:74900"/>
        <dbReference type="ChEBI" id="CHEBI:82748"/>
        <dbReference type="ChEBI" id="CHEBI:456215"/>
    </reaction>
</comment>
<keyword evidence="3" id="KW-0067">ATP-binding</keyword>
<keyword evidence="3" id="KW-0820">tRNA-binding</keyword>
<comment type="similarity">
    <text evidence="3">Belongs to the TmcAL family.</text>
</comment>
<keyword evidence="3" id="KW-0694">RNA-binding</keyword>
<feature type="binding site" evidence="3">
    <location>
        <position position="181"/>
    </location>
    <ligand>
        <name>ATP</name>
        <dbReference type="ChEBI" id="CHEBI:30616"/>
    </ligand>
</feature>
<dbReference type="NCBIfam" id="NF010191">
    <property type="entry name" value="PRK13670.1"/>
    <property type="match status" value="1"/>
</dbReference>
<dbReference type="InterPro" id="IPR008513">
    <property type="entry name" value="tRNA(Met)_cyd_acetate_ligase"/>
</dbReference>
<dbReference type="PANTHER" id="PTHR37825">
    <property type="entry name" value="TRNA(MET) CYTIDINE ACETATE LIGASE"/>
    <property type="match status" value="1"/>
</dbReference>
<dbReference type="HAMAP" id="MF_01539">
    <property type="entry name" value="TmcAL"/>
    <property type="match status" value="1"/>
</dbReference>
<dbReference type="Pfam" id="PF05636">
    <property type="entry name" value="HIGH_NTase1"/>
    <property type="match status" value="1"/>
</dbReference>
<feature type="binding site" evidence="3">
    <location>
        <position position="154"/>
    </location>
    <ligand>
        <name>ATP</name>
        <dbReference type="ChEBI" id="CHEBI:30616"/>
    </ligand>
</feature>
<gene>
    <name evidence="3" type="primary">tmcAL</name>
    <name evidence="4" type="ORF">IV67_GL001612</name>
</gene>
<keyword evidence="3" id="KW-0963">Cytoplasm</keyword>
<comment type="caution">
    <text evidence="4">The sequence shown here is derived from an EMBL/GenBank/DDBJ whole genome shotgun (WGS) entry which is preliminary data.</text>
</comment>
<sequence length="393" mass="44118">MQAVGLITEYNPFHNGHKYHVQQAKAVSGADVVVAVMSGNYVQRGEPAVFDKWDRTQLALAGGVNLLAELPFAFAVQPAHIFAMGAVRLLADMGVSSIVFGAEHATLDFLAIAKQAQAALNDTQNFTGDYSQTYATQFNDVVETIVGFRIDHPNDLLGLAYAQAVLALNLESKVRLLPIQRQQAQYHDQTLNTANDIASATALRRQATTTDHAVLKRFMSDEGALLLTQGPAVKSFDTVWLAALLYKVKTTPVDELEKIYQLNDGLAYRLHALIERHDYTTMTELLTDFKSKRYTQSRLQRSLLYTILNVTHVEMQTALQQPYIRFLGMDQLGRKYVKQQRDQFTLPVINRVSQDEINGILKLDYRAGALYHYFEKTPGAVQDTGRIPVYYER</sequence>
<dbReference type="AlphaFoldDB" id="A0A0R2JK20"/>
<protein>
    <recommendedName>
        <fullName evidence="3">tRNA(Met) cytidine acetate ligase</fullName>
        <ecNumber evidence="3">6.3.4.-</ecNumber>
    </recommendedName>
</protein>
<evidence type="ECO:0000256" key="3">
    <source>
        <dbReference type="HAMAP-Rule" id="MF_01539"/>
    </source>
</evidence>
<evidence type="ECO:0000313" key="5">
    <source>
        <dbReference type="Proteomes" id="UP000051673"/>
    </source>
</evidence>